<keyword evidence="2" id="KW-0472">Membrane</keyword>
<evidence type="ECO:0000313" key="4">
    <source>
        <dbReference type="Proteomes" id="UP000504611"/>
    </source>
</evidence>
<feature type="compositionally biased region" description="Acidic residues" evidence="1">
    <location>
        <begin position="331"/>
        <end position="353"/>
    </location>
</feature>
<dbReference type="InterPro" id="IPR036116">
    <property type="entry name" value="FN3_sf"/>
</dbReference>
<dbReference type="CDD" id="cd00063">
    <property type="entry name" value="FN3"/>
    <property type="match status" value="1"/>
</dbReference>
<protein>
    <submittedName>
        <fullName evidence="5">Roundabout homolog 3-like</fullName>
    </submittedName>
</protein>
<dbReference type="AlphaFoldDB" id="A0A6I9Q0T5"/>
<dbReference type="GeneID" id="104964125"/>
<feature type="compositionally biased region" description="Polar residues" evidence="1">
    <location>
        <begin position="262"/>
        <end position="272"/>
    </location>
</feature>
<dbReference type="InterPro" id="IPR013783">
    <property type="entry name" value="Ig-like_fold"/>
</dbReference>
<name>A0A6I9Q0T5_9TELE</name>
<feature type="region of interest" description="Disordered" evidence="1">
    <location>
        <begin position="262"/>
        <end position="521"/>
    </location>
</feature>
<evidence type="ECO:0000256" key="2">
    <source>
        <dbReference type="SAM" id="Phobius"/>
    </source>
</evidence>
<dbReference type="InterPro" id="IPR003961">
    <property type="entry name" value="FN3_dom"/>
</dbReference>
<organism evidence="4 5">
    <name type="scientific">Notothenia coriiceps</name>
    <name type="common">black rockcod</name>
    <dbReference type="NCBI Taxonomy" id="8208"/>
    <lineage>
        <taxon>Eukaryota</taxon>
        <taxon>Metazoa</taxon>
        <taxon>Chordata</taxon>
        <taxon>Craniata</taxon>
        <taxon>Vertebrata</taxon>
        <taxon>Euteleostomi</taxon>
        <taxon>Actinopterygii</taxon>
        <taxon>Neopterygii</taxon>
        <taxon>Teleostei</taxon>
        <taxon>Neoteleostei</taxon>
        <taxon>Acanthomorphata</taxon>
        <taxon>Eupercaria</taxon>
        <taxon>Perciformes</taxon>
        <taxon>Notothenioidei</taxon>
        <taxon>Nototheniidae</taxon>
        <taxon>Notothenia</taxon>
    </lineage>
</organism>
<feature type="compositionally biased region" description="Polar residues" evidence="1">
    <location>
        <begin position="472"/>
        <end position="501"/>
    </location>
</feature>
<keyword evidence="2" id="KW-0812">Transmembrane</keyword>
<proteinExistence type="predicted"/>
<dbReference type="RefSeq" id="XP_010791151.1">
    <property type="nucleotide sequence ID" value="XM_010792849.1"/>
</dbReference>
<feature type="compositionally biased region" description="Polar residues" evidence="1">
    <location>
        <begin position="375"/>
        <end position="396"/>
    </location>
</feature>
<keyword evidence="2" id="KW-1133">Transmembrane helix</keyword>
<feature type="domain" description="Fibronectin type-III" evidence="3">
    <location>
        <begin position="1"/>
        <end position="68"/>
    </location>
</feature>
<dbReference type="SUPFAM" id="SSF49265">
    <property type="entry name" value="Fibronectin type III"/>
    <property type="match status" value="1"/>
</dbReference>
<feature type="compositionally biased region" description="Pro residues" evidence="1">
    <location>
        <begin position="428"/>
        <end position="442"/>
    </location>
</feature>
<feature type="compositionally biased region" description="Basic and acidic residues" evidence="1">
    <location>
        <begin position="398"/>
        <end position="409"/>
    </location>
</feature>
<evidence type="ECO:0000259" key="3">
    <source>
        <dbReference type="PROSITE" id="PS50853"/>
    </source>
</evidence>
<reference evidence="5" key="1">
    <citation type="submission" date="2025-08" db="UniProtKB">
        <authorList>
            <consortium name="RefSeq"/>
        </authorList>
    </citation>
    <scope>IDENTIFICATION</scope>
    <source>
        <tissue evidence="5">Muscle</tissue>
    </source>
</reference>
<gene>
    <name evidence="5" type="primary">LOC104964125</name>
</gene>
<dbReference type="Gene3D" id="2.60.40.10">
    <property type="entry name" value="Immunoglobulins"/>
    <property type="match status" value="1"/>
</dbReference>
<keyword evidence="4" id="KW-1185">Reference proteome</keyword>
<dbReference type="OrthoDB" id="8921048at2759"/>
<accession>A0A6I9Q0T5</accession>
<dbReference type="KEGG" id="ncc:104964125"/>
<feature type="transmembrane region" description="Helical" evidence="2">
    <location>
        <begin position="103"/>
        <end position="125"/>
    </location>
</feature>
<sequence>MELGVWCVGSGGDNQTRYYINRTVDGDTLSTALRGLVPGVLYQLEVAAVTSAGVGARSQPLSVLIKLPAEAPSAPGGGGPSDGSEESSVSLAEQITDVVKQPAFIAGIGGACWVILMGFSVWIYCRRKKRKELSHYTASFNYTPAVGFPHVEGAGLNGRPGVLGGSMGNYPWLADSWPATNLVHSGKEDVTCCTANHDTAERYYNEAGISNYLNQTEKYSMGGSTEGPIYSTIDATNEEMHGFTYAQHTSPTPYASTSITPCPTHTQGSHNSEQQEEGHWIPQPGPSGAQYAQPDRCTGKPKQKAMGKAVKTPSLTWMEALPPPPPIGELEQCEPDDQPPEHEDMDIGSDEEWCPPLPERTYLMEGCEDGPSPLHRNTASSPATSYSHQSTATLTPSPHEEPRGPHDPPHLSQADQQLSRRRLACGPVPVPQAPSPLPPPSIPSLSGQQHHGSSAAGMLQCQSPAPRGPHSQGPTLNPDSGSTTPVHSRSSPAETCTPPNQKSRVKKKVSKSSAYRRDAQGGEWAWVWV</sequence>
<evidence type="ECO:0000256" key="1">
    <source>
        <dbReference type="SAM" id="MobiDB-lite"/>
    </source>
</evidence>
<dbReference type="PROSITE" id="PS50853">
    <property type="entry name" value="FN3"/>
    <property type="match status" value="1"/>
</dbReference>
<evidence type="ECO:0000313" key="5">
    <source>
        <dbReference type="RefSeq" id="XP_010791151.1"/>
    </source>
</evidence>
<dbReference type="Proteomes" id="UP000504611">
    <property type="component" value="Unplaced"/>
</dbReference>